<protein>
    <submittedName>
        <fullName evidence="3">Anti-sigma factor</fullName>
    </submittedName>
</protein>
<feature type="domain" description="Anti-sigma K factor RskA C-terminal" evidence="2">
    <location>
        <begin position="140"/>
        <end position="243"/>
    </location>
</feature>
<proteinExistence type="predicted"/>
<evidence type="ECO:0000256" key="1">
    <source>
        <dbReference type="SAM" id="Phobius"/>
    </source>
</evidence>
<name>A0ABS9J5Z8_9FLAO</name>
<dbReference type="PANTHER" id="PTHR37461:SF1">
    <property type="entry name" value="ANTI-SIGMA-K FACTOR RSKA"/>
    <property type="match status" value="1"/>
</dbReference>
<evidence type="ECO:0000313" key="3">
    <source>
        <dbReference type="EMBL" id="MCF8715862.1"/>
    </source>
</evidence>
<organism evidence="3 4">
    <name type="scientific">Joostella atrarenae</name>
    <dbReference type="NCBI Taxonomy" id="679257"/>
    <lineage>
        <taxon>Bacteria</taxon>
        <taxon>Pseudomonadati</taxon>
        <taxon>Bacteroidota</taxon>
        <taxon>Flavobacteriia</taxon>
        <taxon>Flavobacteriales</taxon>
        <taxon>Flavobacteriaceae</taxon>
        <taxon>Joostella</taxon>
    </lineage>
</organism>
<accession>A0ABS9J5Z8</accession>
<feature type="transmembrane region" description="Helical" evidence="1">
    <location>
        <begin position="88"/>
        <end position="110"/>
    </location>
</feature>
<keyword evidence="1" id="KW-1133">Transmembrane helix</keyword>
<evidence type="ECO:0000259" key="2">
    <source>
        <dbReference type="Pfam" id="PF10099"/>
    </source>
</evidence>
<reference evidence="3 4" key="1">
    <citation type="submission" date="2021-01" db="EMBL/GenBank/DDBJ databases">
        <title>Genome sequencing of Joostella atrarenae M1-2 (= KCTC 23194).</title>
        <authorList>
            <person name="Zakaria M.R."/>
            <person name="Lam M.Q."/>
            <person name="Chong C.S."/>
        </authorList>
    </citation>
    <scope>NUCLEOTIDE SEQUENCE [LARGE SCALE GENOMIC DNA]</scope>
    <source>
        <strain evidence="3 4">M1-2</strain>
    </source>
</reference>
<dbReference type="PANTHER" id="PTHR37461">
    <property type="entry name" value="ANTI-SIGMA-K FACTOR RSKA"/>
    <property type="match status" value="1"/>
</dbReference>
<sequence>MKDEIKIFLESDLLERYMIGETTHEEEVRVEHYLDTYPEVQQEYEVLQENLELYAKAHAKQAPISVKEDVLAQLKSETKELNAPKKGIPWYFVAACITTFLFGATTITLWKQNKLLSNEKSTIATQIDNLKSDIINTNSKLENMKSKYAVLNDPETRKYVIYGNERAKNLRSVAYINPKEKISAINVLSMPKLPEDKEFKMWAEVNGEMVSLGVLEKADRKLMSLPFQDNASNYKITIESKGNNDFASIDSEVANIKIEEDE</sequence>
<dbReference type="Proteomes" id="UP000829517">
    <property type="component" value="Unassembled WGS sequence"/>
</dbReference>
<dbReference type="InterPro" id="IPR018764">
    <property type="entry name" value="RskA_C"/>
</dbReference>
<keyword evidence="4" id="KW-1185">Reference proteome</keyword>
<dbReference type="InterPro" id="IPR051474">
    <property type="entry name" value="Anti-sigma-K/W_factor"/>
</dbReference>
<keyword evidence="1" id="KW-0472">Membrane</keyword>
<keyword evidence="1" id="KW-0812">Transmembrane</keyword>
<dbReference type="RefSeq" id="WP_236959825.1">
    <property type="nucleotide sequence ID" value="NZ_JAETXX010000010.1"/>
</dbReference>
<dbReference type="EMBL" id="JAETXX010000010">
    <property type="protein sequence ID" value="MCF8715862.1"/>
    <property type="molecule type" value="Genomic_DNA"/>
</dbReference>
<evidence type="ECO:0000313" key="4">
    <source>
        <dbReference type="Proteomes" id="UP000829517"/>
    </source>
</evidence>
<comment type="caution">
    <text evidence="3">The sequence shown here is derived from an EMBL/GenBank/DDBJ whole genome shotgun (WGS) entry which is preliminary data.</text>
</comment>
<dbReference type="Pfam" id="PF10099">
    <property type="entry name" value="RskA_C"/>
    <property type="match status" value="1"/>
</dbReference>
<gene>
    <name evidence="3" type="ORF">JM658_13585</name>
</gene>